<feature type="region of interest" description="Disordered" evidence="1">
    <location>
        <begin position="1"/>
        <end position="38"/>
    </location>
</feature>
<accession>A0A1B1N8W1</accession>
<keyword evidence="3" id="KW-1185">Reference proteome</keyword>
<gene>
    <name evidence="2" type="ORF">SGUI_0460</name>
</gene>
<organism evidence="2 3">
    <name type="scientific">Serinicoccus hydrothermalis</name>
    <dbReference type="NCBI Taxonomy" id="1758689"/>
    <lineage>
        <taxon>Bacteria</taxon>
        <taxon>Bacillati</taxon>
        <taxon>Actinomycetota</taxon>
        <taxon>Actinomycetes</taxon>
        <taxon>Micrococcales</taxon>
        <taxon>Ornithinimicrobiaceae</taxon>
        <taxon>Serinicoccus</taxon>
    </lineage>
</organism>
<evidence type="ECO:0000313" key="3">
    <source>
        <dbReference type="Proteomes" id="UP000092482"/>
    </source>
</evidence>
<evidence type="ECO:0000256" key="1">
    <source>
        <dbReference type="SAM" id="MobiDB-lite"/>
    </source>
</evidence>
<sequence>MTCAARARRSPNPTRRIADVGTGYRVAHGAQTGPGQSA</sequence>
<evidence type="ECO:0000313" key="2">
    <source>
        <dbReference type="EMBL" id="ANS77856.1"/>
    </source>
</evidence>
<dbReference type="KEGG" id="serj:SGUI_0460"/>
<dbReference type="AlphaFoldDB" id="A0A1B1N8W1"/>
<name>A0A1B1N8W1_9MICO</name>
<protein>
    <submittedName>
        <fullName evidence="2">Uncharacterized protein</fullName>
    </submittedName>
</protein>
<dbReference type="Proteomes" id="UP000092482">
    <property type="component" value="Chromosome"/>
</dbReference>
<dbReference type="EMBL" id="CP014989">
    <property type="protein sequence ID" value="ANS77856.1"/>
    <property type="molecule type" value="Genomic_DNA"/>
</dbReference>
<reference evidence="2 3" key="1">
    <citation type="submission" date="2016-03" db="EMBL/GenBank/DDBJ databases">
        <title>Shallow-sea hydrothermal system.</title>
        <authorList>
            <person name="Tang K."/>
        </authorList>
    </citation>
    <scope>NUCLEOTIDE SEQUENCE [LARGE SCALE GENOMIC DNA]</scope>
    <source>
        <strain evidence="2 3">JLT9</strain>
    </source>
</reference>
<proteinExistence type="predicted"/>